<reference evidence="6 7" key="1">
    <citation type="journal article" date="2018" name="Mol. Biol. Evol.">
        <title>Broad Genomic Sampling Reveals a Smut Pathogenic Ancestry of the Fungal Clade Ustilaginomycotina.</title>
        <authorList>
            <person name="Kijpornyongpan T."/>
            <person name="Mondo S.J."/>
            <person name="Barry K."/>
            <person name="Sandor L."/>
            <person name="Lee J."/>
            <person name="Lipzen A."/>
            <person name="Pangilinan J."/>
            <person name="LaButti K."/>
            <person name="Hainaut M."/>
            <person name="Henrissat B."/>
            <person name="Grigoriev I.V."/>
            <person name="Spatafora J.W."/>
            <person name="Aime M.C."/>
        </authorList>
    </citation>
    <scope>NUCLEOTIDE SEQUENCE [LARGE SCALE GENOMIC DNA]</scope>
    <source>
        <strain evidence="6 7">MCA 3882</strain>
    </source>
</reference>
<accession>A0A316VIC5</accession>
<dbReference type="InterPro" id="IPR036259">
    <property type="entry name" value="MFS_trans_sf"/>
</dbReference>
<keyword evidence="7" id="KW-1185">Reference proteome</keyword>
<organism evidence="6 7">
    <name type="scientific">Meira miltonrushii</name>
    <dbReference type="NCBI Taxonomy" id="1280837"/>
    <lineage>
        <taxon>Eukaryota</taxon>
        <taxon>Fungi</taxon>
        <taxon>Dikarya</taxon>
        <taxon>Basidiomycota</taxon>
        <taxon>Ustilaginomycotina</taxon>
        <taxon>Exobasidiomycetes</taxon>
        <taxon>Exobasidiales</taxon>
        <taxon>Brachybasidiaceae</taxon>
        <taxon>Meira</taxon>
    </lineage>
</organism>
<dbReference type="InParanoid" id="A0A316VIC5"/>
<feature type="transmembrane region" description="Helical" evidence="5">
    <location>
        <begin position="233"/>
        <end position="254"/>
    </location>
</feature>
<evidence type="ECO:0000313" key="6">
    <source>
        <dbReference type="EMBL" id="PWN37352.1"/>
    </source>
</evidence>
<dbReference type="GeneID" id="37018144"/>
<gene>
    <name evidence="6" type="ORF">FA14DRAFT_119707</name>
</gene>
<protein>
    <submittedName>
        <fullName evidence="6">Membrane protein</fullName>
    </submittedName>
</protein>
<dbReference type="Proteomes" id="UP000245771">
    <property type="component" value="Unassembled WGS sequence"/>
</dbReference>
<feature type="transmembrane region" description="Helical" evidence="5">
    <location>
        <begin position="142"/>
        <end position="164"/>
    </location>
</feature>
<evidence type="ECO:0000256" key="1">
    <source>
        <dbReference type="ARBA" id="ARBA00004141"/>
    </source>
</evidence>
<feature type="transmembrane region" description="Helical" evidence="5">
    <location>
        <begin position="17"/>
        <end position="37"/>
    </location>
</feature>
<name>A0A316VIC5_9BASI</name>
<evidence type="ECO:0000256" key="3">
    <source>
        <dbReference type="ARBA" id="ARBA00022989"/>
    </source>
</evidence>
<dbReference type="GO" id="GO:0022857">
    <property type="term" value="F:transmembrane transporter activity"/>
    <property type="evidence" value="ECO:0007669"/>
    <property type="project" value="InterPro"/>
</dbReference>
<evidence type="ECO:0000256" key="2">
    <source>
        <dbReference type="ARBA" id="ARBA00022692"/>
    </source>
</evidence>
<feature type="transmembrane region" description="Helical" evidence="5">
    <location>
        <begin position="49"/>
        <end position="66"/>
    </location>
</feature>
<keyword evidence="2 5" id="KW-0812">Transmembrane</keyword>
<evidence type="ECO:0000256" key="5">
    <source>
        <dbReference type="SAM" id="Phobius"/>
    </source>
</evidence>
<comment type="subcellular location">
    <subcellularLocation>
        <location evidence="1">Membrane</location>
        <topology evidence="1">Multi-pass membrane protein</topology>
    </subcellularLocation>
</comment>
<keyword evidence="3 5" id="KW-1133">Transmembrane helix</keyword>
<sequence length="417" mass="46265">MADAISGLGGGGAATPWAVNAATSATYATSAIVCLFGGPLATRVGIRRLLILGAATFPINGSSYYVNLKYHLQWYLVFGRSIGGIGTGLWYIAESTMVLTYPEDHRRGSMLAFWVMSRNLGQIVGGVISLAKNYHNTHGKTIATDTFLIFVAIEACGLPISLLISPSDKVRRQDGTSIRMSPPLPWREEFKIVWQTVIQPRSLWLSPYFFYSFFYGEVLGTYLTLNFDVRARALSSLIVPISIIVFVYSFGLLLDYKAWSQRKRAVLAYIIVTVPTLASFIWLMVNQVNHNKHGHKKLDWTSPGWPNAYLPFLIMQISGYQCQTFIYWLISCHSDDINTNARAAGVFRAIEASGQAISYGLNSCVKSNIPPLAINWGLFALTVPGCIMVIAKTPRERVHDQIVHDDADVDKKVQAEH</sequence>
<feature type="transmembrane region" description="Helical" evidence="5">
    <location>
        <begin position="72"/>
        <end position="91"/>
    </location>
</feature>
<dbReference type="EMBL" id="KZ819602">
    <property type="protein sequence ID" value="PWN37352.1"/>
    <property type="molecule type" value="Genomic_DNA"/>
</dbReference>
<dbReference type="AlphaFoldDB" id="A0A316VIC5"/>
<dbReference type="Pfam" id="PF07690">
    <property type="entry name" value="MFS_1"/>
    <property type="match status" value="1"/>
</dbReference>
<feature type="transmembrane region" description="Helical" evidence="5">
    <location>
        <begin position="373"/>
        <end position="391"/>
    </location>
</feature>
<evidence type="ECO:0000256" key="4">
    <source>
        <dbReference type="ARBA" id="ARBA00023136"/>
    </source>
</evidence>
<dbReference type="OrthoDB" id="196103at2759"/>
<dbReference type="PANTHER" id="PTHR23294:SF19">
    <property type="entry name" value="DUF895 DOMAIN MEMBRANE PROTEIN-RELATED"/>
    <property type="match status" value="1"/>
</dbReference>
<dbReference type="InterPro" id="IPR051617">
    <property type="entry name" value="UNC-93-like_regulator"/>
</dbReference>
<dbReference type="SUPFAM" id="SSF103473">
    <property type="entry name" value="MFS general substrate transporter"/>
    <property type="match status" value="1"/>
</dbReference>
<keyword evidence="4 5" id="KW-0472">Membrane</keyword>
<feature type="transmembrane region" description="Helical" evidence="5">
    <location>
        <begin position="208"/>
        <end position="227"/>
    </location>
</feature>
<feature type="transmembrane region" description="Helical" evidence="5">
    <location>
        <begin position="111"/>
        <end position="130"/>
    </location>
</feature>
<feature type="transmembrane region" description="Helical" evidence="5">
    <location>
        <begin position="266"/>
        <end position="285"/>
    </location>
</feature>
<dbReference type="Gene3D" id="1.20.1250.20">
    <property type="entry name" value="MFS general substrate transporter like domains"/>
    <property type="match status" value="1"/>
</dbReference>
<dbReference type="InterPro" id="IPR011701">
    <property type="entry name" value="MFS"/>
</dbReference>
<dbReference type="RefSeq" id="XP_025357654.1">
    <property type="nucleotide sequence ID" value="XM_025496363.1"/>
</dbReference>
<dbReference type="GO" id="GO:0016020">
    <property type="term" value="C:membrane"/>
    <property type="evidence" value="ECO:0007669"/>
    <property type="project" value="UniProtKB-SubCell"/>
</dbReference>
<dbReference type="PANTHER" id="PTHR23294">
    <property type="entry name" value="ET TRANSLATION PRODUCT-RELATED"/>
    <property type="match status" value="1"/>
</dbReference>
<proteinExistence type="predicted"/>
<evidence type="ECO:0000313" key="7">
    <source>
        <dbReference type="Proteomes" id="UP000245771"/>
    </source>
</evidence>